<evidence type="ECO:0000313" key="4">
    <source>
        <dbReference type="Proteomes" id="UP000051006"/>
    </source>
</evidence>
<dbReference type="Pfam" id="PF12978">
    <property type="entry name" value="DUF3862"/>
    <property type="match status" value="1"/>
</dbReference>
<evidence type="ECO:0000256" key="2">
    <source>
        <dbReference type="SAM" id="Phobius"/>
    </source>
</evidence>
<dbReference type="OrthoDB" id="2942526at2"/>
<dbReference type="PATRIC" id="fig|993692.3.peg.1227"/>
<keyword evidence="4" id="KW-1185">Reference proteome</keyword>
<dbReference type="EMBL" id="JQCF01000023">
    <property type="protein sequence ID" value="KRN98378.1"/>
    <property type="molecule type" value="Genomic_DNA"/>
</dbReference>
<dbReference type="InterPro" id="IPR024418">
    <property type="entry name" value="DUF3862"/>
</dbReference>
<reference evidence="3 4" key="1">
    <citation type="journal article" date="2015" name="Genome Announc.">
        <title>Expanding the biotechnology potential of lactobacilli through comparative genomics of 213 strains and associated genera.</title>
        <authorList>
            <person name="Sun Z."/>
            <person name="Harris H.M."/>
            <person name="McCann A."/>
            <person name="Guo C."/>
            <person name="Argimon S."/>
            <person name="Zhang W."/>
            <person name="Yang X."/>
            <person name="Jeffery I.B."/>
            <person name="Cooney J.C."/>
            <person name="Kagawa T.F."/>
            <person name="Liu W."/>
            <person name="Song Y."/>
            <person name="Salvetti E."/>
            <person name="Wrobel A."/>
            <person name="Rasinkangas P."/>
            <person name="Parkhill J."/>
            <person name="Rea M.C."/>
            <person name="O'Sullivan O."/>
            <person name="Ritari J."/>
            <person name="Douillard F.P."/>
            <person name="Paul Ross R."/>
            <person name="Yang R."/>
            <person name="Briner A.E."/>
            <person name="Felis G.E."/>
            <person name="de Vos W.M."/>
            <person name="Barrangou R."/>
            <person name="Klaenhammer T.R."/>
            <person name="Caufield P.W."/>
            <person name="Cui Y."/>
            <person name="Zhang H."/>
            <person name="O'Toole P.W."/>
        </authorList>
    </citation>
    <scope>NUCLEOTIDE SEQUENCE [LARGE SCALE GENOMIC DNA]</scope>
    <source>
        <strain evidence="3 4">DSM 24716</strain>
    </source>
</reference>
<name>A0A0R2LGG7_9LACO</name>
<organism evidence="3 4">
    <name type="scientific">Companilactobacillus kimchiensis</name>
    <dbReference type="NCBI Taxonomy" id="993692"/>
    <lineage>
        <taxon>Bacteria</taxon>
        <taxon>Bacillati</taxon>
        <taxon>Bacillota</taxon>
        <taxon>Bacilli</taxon>
        <taxon>Lactobacillales</taxon>
        <taxon>Lactobacillaceae</taxon>
        <taxon>Companilactobacillus</taxon>
    </lineage>
</organism>
<dbReference type="STRING" id="993692.IV57_GL001209"/>
<comment type="caution">
    <text evidence="3">The sequence shown here is derived from an EMBL/GenBank/DDBJ whole genome shotgun (WGS) entry which is preliminary data.</text>
</comment>
<dbReference type="Gene3D" id="3.30.1450.10">
    <property type="match status" value="2"/>
</dbReference>
<accession>A0A0R2LGG7</accession>
<keyword evidence="2" id="KW-0472">Membrane</keyword>
<protein>
    <recommendedName>
        <fullName evidence="5">DUF3862 domain-containing protein</fullName>
    </recommendedName>
</protein>
<keyword evidence="1" id="KW-0732">Signal</keyword>
<keyword evidence="2" id="KW-0812">Transmembrane</keyword>
<evidence type="ECO:0000313" key="3">
    <source>
        <dbReference type="EMBL" id="KRN98378.1"/>
    </source>
</evidence>
<sequence>MDNNNLPTRAELHRSQKKTKKHFYRRWWFWSIIFILLLIGGGLGGMKMTAMGPFSQTSSTKVTKKKTASKKTTKKVTGITLKQYNGIYLSESAGLPSETLNKIFGKPNTTSNSTVQNLQTDVATWTKIADGQLGANMTVNYANNHAVSKAITGLKVTRSQKLDLTEFNKIQNDQSEAQVINDLGKPNGYSEITVGNTTQKDLTYSTGINGETGANFIINLTNGVVSGKSQTGLK</sequence>
<dbReference type="Proteomes" id="UP000051006">
    <property type="component" value="Unassembled WGS sequence"/>
</dbReference>
<keyword evidence="2" id="KW-1133">Transmembrane helix</keyword>
<proteinExistence type="predicted"/>
<dbReference type="InterPro" id="IPR037873">
    <property type="entry name" value="BamE-like"/>
</dbReference>
<dbReference type="AlphaFoldDB" id="A0A0R2LGG7"/>
<feature type="transmembrane region" description="Helical" evidence="2">
    <location>
        <begin position="27"/>
        <end position="46"/>
    </location>
</feature>
<dbReference type="RefSeq" id="WP_057881380.1">
    <property type="nucleotide sequence ID" value="NZ_JQCF01000023.1"/>
</dbReference>
<evidence type="ECO:0000256" key="1">
    <source>
        <dbReference type="ARBA" id="ARBA00022729"/>
    </source>
</evidence>
<evidence type="ECO:0008006" key="5">
    <source>
        <dbReference type="Google" id="ProtNLM"/>
    </source>
</evidence>
<gene>
    <name evidence="3" type="ORF">IV57_GL001209</name>
</gene>